<dbReference type="PANTHER" id="PTHR38420:SF1">
    <property type="entry name" value="PUTATIVE (AFU_ORTHOLOGUE AFUA_5G14690)-RELATED"/>
    <property type="match status" value="1"/>
</dbReference>
<dbReference type="PIRSF" id="PIRSF000846">
    <property type="entry name" value="ATP_adenylyltr"/>
    <property type="match status" value="1"/>
</dbReference>
<accession>A0AA91T3C5</accession>
<evidence type="ECO:0000259" key="2">
    <source>
        <dbReference type="Pfam" id="PF09830"/>
    </source>
</evidence>
<dbReference type="Pfam" id="PF19327">
    <property type="entry name" value="Ap4A_phos_N"/>
    <property type="match status" value="1"/>
</dbReference>
<dbReference type="GO" id="GO:0009117">
    <property type="term" value="P:nucleotide metabolic process"/>
    <property type="evidence" value="ECO:0007669"/>
    <property type="project" value="InterPro"/>
</dbReference>
<gene>
    <name evidence="4" type="ORF">A9F13_03g02750</name>
</gene>
<name>A0AA91T3C5_CLALS</name>
<dbReference type="PANTHER" id="PTHR38420">
    <property type="entry name" value="AP-4-A PHOSPHORYLASE II"/>
    <property type="match status" value="1"/>
</dbReference>
<evidence type="ECO:0000259" key="3">
    <source>
        <dbReference type="Pfam" id="PF19327"/>
    </source>
</evidence>
<feature type="domain" description="Ap4A phosphorylase 1/2 N-terminal" evidence="3">
    <location>
        <begin position="62"/>
        <end position="165"/>
    </location>
</feature>
<dbReference type="InterPro" id="IPR043171">
    <property type="entry name" value="Ap4A_phos1/2-like"/>
</dbReference>
<dbReference type="GO" id="GO:0005524">
    <property type="term" value="F:ATP binding"/>
    <property type="evidence" value="ECO:0007669"/>
    <property type="project" value="InterPro"/>
</dbReference>
<dbReference type="AlphaFoldDB" id="A0AA91T3C5"/>
<protein>
    <submittedName>
        <fullName evidence="4">Bifunctional AP-4-A phosphorylase/ADP sulfurylase</fullName>
    </submittedName>
</protein>
<organism evidence="4 5">
    <name type="scientific">Clavispora lusitaniae</name>
    <name type="common">Candida lusitaniae</name>
    <dbReference type="NCBI Taxonomy" id="36911"/>
    <lineage>
        <taxon>Eukaryota</taxon>
        <taxon>Fungi</taxon>
        <taxon>Dikarya</taxon>
        <taxon>Ascomycota</taxon>
        <taxon>Saccharomycotina</taxon>
        <taxon>Pichiomycetes</taxon>
        <taxon>Metschnikowiaceae</taxon>
        <taxon>Clavispora</taxon>
    </lineage>
</organism>
<dbReference type="Gene3D" id="3.30.428.70">
    <property type="match status" value="1"/>
</dbReference>
<dbReference type="InterPro" id="IPR045759">
    <property type="entry name" value="Ap4A_phos1/2_N"/>
</dbReference>
<dbReference type="InterPro" id="IPR036265">
    <property type="entry name" value="HIT-like_sf"/>
</dbReference>
<dbReference type="EMBL" id="LYUB02000003">
    <property type="protein sequence ID" value="OVF10129.1"/>
    <property type="molecule type" value="Genomic_DNA"/>
</dbReference>
<dbReference type="GO" id="GO:0003877">
    <property type="term" value="F:ATP:ADP adenylyltransferase activity"/>
    <property type="evidence" value="ECO:0007669"/>
    <property type="project" value="InterPro"/>
</dbReference>
<comment type="caution">
    <text evidence="4">The sequence shown here is derived from an EMBL/GenBank/DDBJ whole genome shotgun (WGS) entry which is preliminary data.</text>
</comment>
<dbReference type="SUPFAM" id="SSF54197">
    <property type="entry name" value="HIT-like"/>
    <property type="match status" value="1"/>
</dbReference>
<dbReference type="KEGG" id="clus:A9F13_03g02750"/>
<evidence type="ECO:0000313" key="4">
    <source>
        <dbReference type="EMBL" id="OVF10129.1"/>
    </source>
</evidence>
<evidence type="ECO:0000256" key="1">
    <source>
        <dbReference type="PIRSR" id="PIRSR000846-1"/>
    </source>
</evidence>
<dbReference type="Proteomes" id="UP000195602">
    <property type="component" value="Unassembled WGS sequence"/>
</dbReference>
<dbReference type="InterPro" id="IPR019200">
    <property type="entry name" value="ATP_adenylylTrfase_C"/>
</dbReference>
<reference evidence="4 5" key="1">
    <citation type="submission" date="2017-04" db="EMBL/GenBank/DDBJ databases">
        <title>Draft genome of the yeast Clavispora lusitaniae type strain CBS 6936.</title>
        <authorList>
            <person name="Durrens P."/>
            <person name="Klopp C."/>
            <person name="Biteau N."/>
            <person name="Fitton-Ouhabi V."/>
            <person name="Dementhon K."/>
            <person name="Accoceberry I."/>
            <person name="Sherman D.J."/>
            <person name="Noel T."/>
        </authorList>
    </citation>
    <scope>NUCLEOTIDE SEQUENCE [LARGE SCALE GENOMIC DNA]</scope>
    <source>
        <strain evidence="4 5">CBS 6936</strain>
    </source>
</reference>
<feature type="active site" description="Nucleophile" evidence="1">
    <location>
        <position position="157"/>
    </location>
</feature>
<dbReference type="Pfam" id="PF09830">
    <property type="entry name" value="ATP_transf"/>
    <property type="match status" value="1"/>
</dbReference>
<evidence type="ECO:0000313" key="5">
    <source>
        <dbReference type="Proteomes" id="UP000195602"/>
    </source>
</evidence>
<sequence>MSELPQDFQKRLYEKYDTALKGGFLIFNGESATKEILTAESNGSPYPFELTELHSLQKRPESGSINDNPFAKPEPELTIVPSLHEDFRVVFNKFPVVPAHFMVVTKEFKSQNTPLSPSELVVTMELLKNLKENDKEKKWFAFYNCGPQSGASQPHKHIQFMTLPEEFTPYAESLAKTSPHFIPNQFQEPLQDPNLPYAHFVARLPENTSELTEDLLAMTFVSLLQRACTVLRDNGCDHISYNFCATTEYMMIVPRSSGKYKDIFGINSCGMMGLFLCKDAELVNVVKETGPLNILKELGFPNVHGQASTEYHY</sequence>
<feature type="domain" description="ATP adenylyltransferase C-terminal" evidence="2">
    <location>
        <begin position="193"/>
        <end position="301"/>
    </location>
</feature>
<dbReference type="InterPro" id="IPR009163">
    <property type="entry name" value="Ap4A_phos1/2"/>
</dbReference>
<proteinExistence type="predicted"/>